<reference evidence="1" key="1">
    <citation type="journal article" date="2014" name="Int. J. Syst. Evol. Microbiol.">
        <title>Complete genome of a new Firmicutes species belonging to the dominant human colonic microbiota ('Ruminococcus bicirculans') reveals two chromosomes and a selective capacity to utilize plant glucans.</title>
        <authorList>
            <consortium name="NISC Comparative Sequencing Program"/>
            <person name="Wegmann U."/>
            <person name="Louis P."/>
            <person name="Goesmann A."/>
            <person name="Henrissat B."/>
            <person name="Duncan S.H."/>
            <person name="Flint H.J."/>
        </authorList>
    </citation>
    <scope>NUCLEOTIDE SEQUENCE</scope>
    <source>
        <strain evidence="1">CECT 7703</strain>
    </source>
</reference>
<reference evidence="1" key="2">
    <citation type="submission" date="2023-06" db="EMBL/GenBank/DDBJ databases">
        <authorList>
            <person name="Lucena T."/>
            <person name="Sun Q."/>
        </authorList>
    </citation>
    <scope>NUCLEOTIDE SEQUENCE</scope>
    <source>
        <strain evidence="1">CECT 7703</strain>
    </source>
</reference>
<dbReference type="SUPFAM" id="SSF54292">
    <property type="entry name" value="2Fe-2S ferredoxin-like"/>
    <property type="match status" value="1"/>
</dbReference>
<gene>
    <name evidence="1" type="ORF">QWZ03_14275</name>
</gene>
<dbReference type="InterPro" id="IPR012675">
    <property type="entry name" value="Beta-grasp_dom_sf"/>
</dbReference>
<dbReference type="InterPro" id="IPR036010">
    <property type="entry name" value="2Fe-2S_ferredoxin-like_sf"/>
</dbReference>
<sequence>MTKLILQGGGMAVPLETEAETGSLLIDTVRDLARDGCLPLYWRCGRGTCGACLVHLTVYPVQKDALVVMSGKERNVLARQGLLTAEQCAATFLADTPALPRLACHVVLPPGLLKVDW</sequence>
<name>A0ABT8B7D9_9NEIS</name>
<dbReference type="InterPro" id="IPR006058">
    <property type="entry name" value="2Fe2S_fd_BS"/>
</dbReference>
<evidence type="ECO:0000313" key="2">
    <source>
        <dbReference type="Proteomes" id="UP001180081"/>
    </source>
</evidence>
<organism evidence="1 2">
    <name type="scientific">Chitinimonas viridis</name>
    <dbReference type="NCBI Taxonomy" id="664880"/>
    <lineage>
        <taxon>Bacteria</taxon>
        <taxon>Pseudomonadati</taxon>
        <taxon>Pseudomonadota</taxon>
        <taxon>Betaproteobacteria</taxon>
        <taxon>Neisseriales</taxon>
        <taxon>Chitinibacteraceae</taxon>
        <taxon>Chitinimonas</taxon>
    </lineage>
</organism>
<keyword evidence="2" id="KW-1185">Reference proteome</keyword>
<evidence type="ECO:0000313" key="1">
    <source>
        <dbReference type="EMBL" id="MDN3577935.1"/>
    </source>
</evidence>
<dbReference type="EMBL" id="JAUFPU010000018">
    <property type="protein sequence ID" value="MDN3577935.1"/>
    <property type="molecule type" value="Genomic_DNA"/>
</dbReference>
<accession>A0ABT8B7D9</accession>
<dbReference type="PROSITE" id="PS00197">
    <property type="entry name" value="2FE2S_FER_1"/>
    <property type="match status" value="1"/>
</dbReference>
<comment type="caution">
    <text evidence="1">The sequence shown here is derived from an EMBL/GenBank/DDBJ whole genome shotgun (WGS) entry which is preliminary data.</text>
</comment>
<proteinExistence type="predicted"/>
<dbReference type="Gene3D" id="3.10.20.30">
    <property type="match status" value="1"/>
</dbReference>
<dbReference type="RefSeq" id="WP_290333340.1">
    <property type="nucleotide sequence ID" value="NZ_JAUFPU010000018.1"/>
</dbReference>
<protein>
    <submittedName>
        <fullName evidence="1">2Fe-2S iron-sulfur cluster-binding protein</fullName>
    </submittedName>
</protein>
<dbReference type="Proteomes" id="UP001180081">
    <property type="component" value="Unassembled WGS sequence"/>
</dbReference>